<dbReference type="STRING" id="760011.Spico_0144"/>
<proteinExistence type="inferred from homology"/>
<evidence type="ECO:0000256" key="2">
    <source>
        <dbReference type="ARBA" id="ARBA00022552"/>
    </source>
</evidence>
<evidence type="ECO:0000256" key="5">
    <source>
        <dbReference type="ARBA" id="ARBA00022691"/>
    </source>
</evidence>
<dbReference type="InterPro" id="IPR018063">
    <property type="entry name" value="SAM_MeTrfase_RsmI_CS"/>
</dbReference>
<dbReference type="CDD" id="cd11648">
    <property type="entry name" value="RsmI"/>
    <property type="match status" value="1"/>
</dbReference>
<keyword evidence="1 6" id="KW-0963">Cytoplasm</keyword>
<keyword evidence="5 6" id="KW-0949">S-adenosyl-L-methionine</keyword>
<dbReference type="PROSITE" id="PS01296">
    <property type="entry name" value="RSMI"/>
    <property type="match status" value="1"/>
</dbReference>
<dbReference type="Pfam" id="PF00590">
    <property type="entry name" value="TP_methylase"/>
    <property type="match status" value="1"/>
</dbReference>
<protein>
    <recommendedName>
        <fullName evidence="6">Ribosomal RNA small subunit methyltransferase I</fullName>
        <ecNumber evidence="6">2.1.1.198</ecNumber>
    </recommendedName>
    <alternativeName>
        <fullName evidence="6">16S rRNA 2'-O-ribose C1402 methyltransferase</fullName>
    </alternativeName>
    <alternativeName>
        <fullName evidence="6">rRNA (cytidine-2'-O-)-methyltransferase RsmI</fullName>
    </alternativeName>
</protein>
<dbReference type="InterPro" id="IPR008189">
    <property type="entry name" value="rRNA_ssu_MeTfrase_I"/>
</dbReference>
<evidence type="ECO:0000313" key="9">
    <source>
        <dbReference type="Proteomes" id="UP000007939"/>
    </source>
</evidence>
<gene>
    <name evidence="6" type="primary">rsmI</name>
    <name evidence="8" type="ordered locus">Spico_0144</name>
</gene>
<dbReference type="eggNOG" id="COG0313">
    <property type="taxonomic scope" value="Bacteria"/>
</dbReference>
<dbReference type="Gene3D" id="3.30.950.10">
    <property type="entry name" value="Methyltransferase, Cobalt-precorrin-4 Transmethylase, Domain 2"/>
    <property type="match status" value="1"/>
</dbReference>
<comment type="catalytic activity">
    <reaction evidence="6">
        <text>cytidine(1402) in 16S rRNA + S-adenosyl-L-methionine = 2'-O-methylcytidine(1402) in 16S rRNA + S-adenosyl-L-homocysteine + H(+)</text>
        <dbReference type="Rhea" id="RHEA:42924"/>
        <dbReference type="Rhea" id="RHEA-COMP:10285"/>
        <dbReference type="Rhea" id="RHEA-COMP:10286"/>
        <dbReference type="ChEBI" id="CHEBI:15378"/>
        <dbReference type="ChEBI" id="CHEBI:57856"/>
        <dbReference type="ChEBI" id="CHEBI:59789"/>
        <dbReference type="ChEBI" id="CHEBI:74495"/>
        <dbReference type="ChEBI" id="CHEBI:82748"/>
        <dbReference type="EC" id="2.1.1.198"/>
    </reaction>
</comment>
<comment type="similarity">
    <text evidence="6">Belongs to the methyltransferase superfamily. RsmI family.</text>
</comment>
<dbReference type="SUPFAM" id="SSF53790">
    <property type="entry name" value="Tetrapyrrole methylase"/>
    <property type="match status" value="1"/>
</dbReference>
<dbReference type="NCBIfam" id="TIGR00096">
    <property type="entry name" value="16S rRNA (cytidine(1402)-2'-O)-methyltransferase"/>
    <property type="match status" value="1"/>
</dbReference>
<dbReference type="Proteomes" id="UP000007939">
    <property type="component" value="Chromosome"/>
</dbReference>
<evidence type="ECO:0000313" key="8">
    <source>
        <dbReference type="EMBL" id="AEC01382.1"/>
    </source>
</evidence>
<dbReference type="OrthoDB" id="9809084at2"/>
<dbReference type="Gene3D" id="3.40.1010.10">
    <property type="entry name" value="Cobalt-precorrin-4 Transmethylase, Domain 1"/>
    <property type="match status" value="1"/>
</dbReference>
<evidence type="ECO:0000256" key="3">
    <source>
        <dbReference type="ARBA" id="ARBA00022603"/>
    </source>
</evidence>
<dbReference type="EMBL" id="CP002659">
    <property type="protein sequence ID" value="AEC01382.1"/>
    <property type="molecule type" value="Genomic_DNA"/>
</dbReference>
<dbReference type="InterPro" id="IPR000878">
    <property type="entry name" value="4pyrrol_Mease"/>
</dbReference>
<dbReference type="InterPro" id="IPR014776">
    <property type="entry name" value="4pyrrole_Mease_sub2"/>
</dbReference>
<comment type="subcellular location">
    <subcellularLocation>
        <location evidence="6">Cytoplasm</location>
    </subcellularLocation>
</comment>
<evidence type="ECO:0000256" key="6">
    <source>
        <dbReference type="HAMAP-Rule" id="MF_01877"/>
    </source>
</evidence>
<evidence type="ECO:0000256" key="4">
    <source>
        <dbReference type="ARBA" id="ARBA00022679"/>
    </source>
</evidence>
<dbReference type="RefSeq" id="WP_013738778.1">
    <property type="nucleotide sequence ID" value="NC_015436.1"/>
</dbReference>
<dbReference type="HOGENOM" id="CLU_044779_4_0_12"/>
<sequence length="235" mass="25256">MNTLFIVATPIGNLDDITLRALDVLRTVDVIACEDTRHTGNLLNKFSISKRLISTHARNEEESAKGIISLLGEGKDIAYVSDAGTPGISDPGSRLVRAVRDAGFPVVPIPGVSALATLVSASGLVGRSFSFDGFPSTRSGRRAARLEELVSRGEPFILYESPFRIVKLLDELAALAPQAEIVLGREMTKIHEEFLHGTASGLAGILRARPSIKGEFAVIVRPVQEEDAHDDDSQT</sequence>
<keyword evidence="9" id="KW-1185">Reference proteome</keyword>
<dbReference type="PIRSF" id="PIRSF005917">
    <property type="entry name" value="MTase_YraL"/>
    <property type="match status" value="1"/>
</dbReference>
<accession>F4GJV7</accession>
<dbReference type="KEGG" id="scc:Spico_0144"/>
<dbReference type="HAMAP" id="MF_01877">
    <property type="entry name" value="16SrRNA_methyltr_I"/>
    <property type="match status" value="1"/>
</dbReference>
<dbReference type="GO" id="GO:0070677">
    <property type="term" value="F:rRNA (cytosine-2'-O-)-methyltransferase activity"/>
    <property type="evidence" value="ECO:0007669"/>
    <property type="project" value="UniProtKB-UniRule"/>
</dbReference>
<evidence type="ECO:0000256" key="1">
    <source>
        <dbReference type="ARBA" id="ARBA00022490"/>
    </source>
</evidence>
<keyword evidence="4 6" id="KW-0808">Transferase</keyword>
<feature type="domain" description="Tetrapyrrole methylase" evidence="7">
    <location>
        <begin position="3"/>
        <end position="202"/>
    </location>
</feature>
<evidence type="ECO:0000259" key="7">
    <source>
        <dbReference type="Pfam" id="PF00590"/>
    </source>
</evidence>
<reference evidence="8 9" key="2">
    <citation type="journal article" date="2012" name="Stand. Genomic Sci.">
        <title>Complete genome sequence of the termite hindgut bacterium Spirochaeta coccoides type strain (SPN1(T)), reclassification in the genus Sphaerochaeta as Sphaerochaeta coccoides comb. nov. and emendations of the family Spirochaetaceae and the genus Sphaerochaeta.</title>
        <authorList>
            <person name="Abt B."/>
            <person name="Han C."/>
            <person name="Scheuner C."/>
            <person name="Lu M."/>
            <person name="Lapidus A."/>
            <person name="Nolan M."/>
            <person name="Lucas S."/>
            <person name="Hammon N."/>
            <person name="Deshpande S."/>
            <person name="Cheng J.F."/>
            <person name="Tapia R."/>
            <person name="Goodwin L.A."/>
            <person name="Pitluck S."/>
            <person name="Liolios K."/>
            <person name="Pagani I."/>
            <person name="Ivanova N."/>
            <person name="Mavromatis K."/>
            <person name="Mikhailova N."/>
            <person name="Huntemann M."/>
            <person name="Pati A."/>
            <person name="Chen A."/>
            <person name="Palaniappan K."/>
            <person name="Land M."/>
            <person name="Hauser L."/>
            <person name="Brambilla E.M."/>
            <person name="Rohde M."/>
            <person name="Spring S."/>
            <person name="Gronow S."/>
            <person name="Goker M."/>
            <person name="Woyke T."/>
            <person name="Bristow J."/>
            <person name="Eisen J.A."/>
            <person name="Markowitz V."/>
            <person name="Hugenholtz P."/>
            <person name="Kyrpides N.C."/>
            <person name="Klenk H.P."/>
            <person name="Detter J.C."/>
        </authorList>
    </citation>
    <scope>NUCLEOTIDE SEQUENCE [LARGE SCALE GENOMIC DNA]</scope>
    <source>
        <strain evidence="9">ATCC BAA-1237 / DSM 17374 / SPN1</strain>
    </source>
</reference>
<keyword evidence="3 6" id="KW-0489">Methyltransferase</keyword>
<dbReference type="GO" id="GO:0005737">
    <property type="term" value="C:cytoplasm"/>
    <property type="evidence" value="ECO:0007669"/>
    <property type="project" value="UniProtKB-SubCell"/>
</dbReference>
<keyword evidence="2 6" id="KW-0698">rRNA processing</keyword>
<dbReference type="FunFam" id="3.40.1010.10:FF:000007">
    <property type="entry name" value="Ribosomal RNA small subunit methyltransferase I"/>
    <property type="match status" value="1"/>
</dbReference>
<dbReference type="PANTHER" id="PTHR46111:SF1">
    <property type="entry name" value="RIBOSOMAL RNA SMALL SUBUNIT METHYLTRANSFERASE I"/>
    <property type="match status" value="1"/>
</dbReference>
<comment type="function">
    <text evidence="6">Catalyzes the 2'-O-methylation of the ribose of cytidine 1402 (C1402) in 16S rRNA.</text>
</comment>
<organism evidence="8 9">
    <name type="scientific">Parasphaerochaeta coccoides (strain ATCC BAA-1237 / DSM 17374 / SPN1)</name>
    <name type="common">Sphaerochaeta coccoides</name>
    <dbReference type="NCBI Taxonomy" id="760011"/>
    <lineage>
        <taxon>Bacteria</taxon>
        <taxon>Pseudomonadati</taxon>
        <taxon>Spirochaetota</taxon>
        <taxon>Spirochaetia</taxon>
        <taxon>Spirochaetales</taxon>
        <taxon>Sphaerochaetaceae</taxon>
        <taxon>Parasphaerochaeta</taxon>
    </lineage>
</organism>
<name>F4GJV7_PARC1</name>
<dbReference type="InterPro" id="IPR014777">
    <property type="entry name" value="4pyrrole_Mease_sub1"/>
</dbReference>
<dbReference type="PANTHER" id="PTHR46111">
    <property type="entry name" value="RIBOSOMAL RNA SMALL SUBUNIT METHYLTRANSFERASE I"/>
    <property type="match status" value="1"/>
</dbReference>
<dbReference type="EC" id="2.1.1.198" evidence="6"/>
<dbReference type="InterPro" id="IPR035996">
    <property type="entry name" value="4pyrrol_Methylase_sf"/>
</dbReference>
<reference evidence="9" key="1">
    <citation type="submission" date="2011-04" db="EMBL/GenBank/DDBJ databases">
        <title>The complete genome of Spirochaeta coccoides DSM 17374.</title>
        <authorList>
            <person name="Lucas S."/>
            <person name="Copeland A."/>
            <person name="Lapidus A."/>
            <person name="Bruce D."/>
            <person name="Goodwin L."/>
            <person name="Pitluck S."/>
            <person name="Peters L."/>
            <person name="Kyrpides N."/>
            <person name="Mavromatis K."/>
            <person name="Pagani I."/>
            <person name="Ivanova N."/>
            <person name="Ovchinnikova G."/>
            <person name="Lu M."/>
            <person name="Detter J.C."/>
            <person name="Tapia R."/>
            <person name="Han C."/>
            <person name="Land M."/>
            <person name="Hauser L."/>
            <person name="Markowitz V."/>
            <person name="Cheng J.-F."/>
            <person name="Hugenholtz P."/>
            <person name="Woyke T."/>
            <person name="Wu D."/>
            <person name="Spring S."/>
            <person name="Schroeder M."/>
            <person name="Brambilla E."/>
            <person name="Klenk H.-P."/>
            <person name="Eisen J.A."/>
        </authorList>
    </citation>
    <scope>NUCLEOTIDE SEQUENCE [LARGE SCALE GENOMIC DNA]</scope>
    <source>
        <strain evidence="9">ATCC BAA-1237 / DSM 17374 / SPN1</strain>
    </source>
</reference>
<dbReference type="AlphaFoldDB" id="F4GJV7"/>